<evidence type="ECO:0000256" key="1">
    <source>
        <dbReference type="SAM" id="Coils"/>
    </source>
</evidence>
<name>A0ABR8D3Z6_9NOST</name>
<reference evidence="3 4" key="1">
    <citation type="journal article" date="2020" name="ISME J.">
        <title>Comparative genomics reveals insights into cyanobacterial evolution and habitat adaptation.</title>
        <authorList>
            <person name="Chen M.Y."/>
            <person name="Teng W.K."/>
            <person name="Zhao L."/>
            <person name="Hu C.X."/>
            <person name="Zhou Y.K."/>
            <person name="Han B.P."/>
            <person name="Song L.R."/>
            <person name="Shu W.S."/>
        </authorList>
    </citation>
    <scope>NUCLEOTIDE SEQUENCE [LARGE SCALE GENOMIC DNA]</scope>
    <source>
        <strain evidence="3 4">FACHB-119</strain>
    </source>
</reference>
<evidence type="ECO:0000313" key="3">
    <source>
        <dbReference type="EMBL" id="MBD2500886.1"/>
    </source>
</evidence>
<dbReference type="Gene3D" id="3.40.50.1010">
    <property type="entry name" value="5'-nuclease"/>
    <property type="match status" value="1"/>
</dbReference>
<keyword evidence="4" id="KW-1185">Reference proteome</keyword>
<comment type="caution">
    <text evidence="3">The sequence shown here is derived from an EMBL/GenBank/DDBJ whole genome shotgun (WGS) entry which is preliminary data.</text>
</comment>
<dbReference type="PANTHER" id="PTHR35811:SF1">
    <property type="entry name" value="HTH OST-TYPE DOMAIN-CONTAINING PROTEIN"/>
    <property type="match status" value="1"/>
</dbReference>
<dbReference type="CDD" id="cd11297">
    <property type="entry name" value="PIN_LabA-like_N_1"/>
    <property type="match status" value="1"/>
</dbReference>
<organism evidence="3 4">
    <name type="scientific">Anabaena azotica FACHB-119</name>
    <dbReference type="NCBI Taxonomy" id="947527"/>
    <lineage>
        <taxon>Bacteria</taxon>
        <taxon>Bacillati</taxon>
        <taxon>Cyanobacteriota</taxon>
        <taxon>Cyanophyceae</taxon>
        <taxon>Nostocales</taxon>
        <taxon>Nostocaceae</taxon>
        <taxon>Anabaena</taxon>
        <taxon>Anabaena azotica</taxon>
    </lineage>
</organism>
<feature type="coiled-coil region" evidence="1">
    <location>
        <begin position="149"/>
        <end position="176"/>
    </location>
</feature>
<feature type="domain" description="NYN" evidence="2">
    <location>
        <begin position="219"/>
        <end position="365"/>
    </location>
</feature>
<dbReference type="PANTHER" id="PTHR35811">
    <property type="entry name" value="SLR1870 PROTEIN"/>
    <property type="match status" value="1"/>
</dbReference>
<dbReference type="RefSeq" id="WP_190470587.1">
    <property type="nucleotide sequence ID" value="NZ_JACJSG010000011.1"/>
</dbReference>
<dbReference type="InterPro" id="IPR021139">
    <property type="entry name" value="NYN"/>
</dbReference>
<dbReference type="EMBL" id="JACJSG010000011">
    <property type="protein sequence ID" value="MBD2500886.1"/>
    <property type="molecule type" value="Genomic_DNA"/>
</dbReference>
<evidence type="ECO:0000259" key="2">
    <source>
        <dbReference type="Pfam" id="PF01936"/>
    </source>
</evidence>
<dbReference type="Proteomes" id="UP000661112">
    <property type="component" value="Unassembled WGS sequence"/>
</dbReference>
<sequence length="482" mass="55025">MSSEVNKQYQNLLIELLKATHQKQSLYTLLSNNINKIDENLALTLRKWAVEQFKHRPNTAMNIAKVIYEFSKAIHSWELGNFTTNLEIAIAGYETALQVYTYETFPQDWYQIQQSLLAAYQQRQNLLSITIAELKHQAHQSLNYFNNIFAKLPQELKQAEQQIESLKNELIELKQQQFNFVKTDAIQSLMIEVQKINQTQSNIGNCQFANLSKNSAFNTAIFYDIENLNISKANSQTSFSFKNIQDNLKKITSFKKPAIQCAYADWSESRLKLLKDEIQELGVAAIQIFDFGHNKNAADIQLSIDVMELVALRPHIQVFVIVSGDGGFASLAKKLHEYGKTVIGCGYEGKINRFFQSICDYFIILPSLQTKTDELPISSANEFVKNTSDDIFLETKLIIQRLKKENKIEKDGIPIAQVHTLLKAEIPNFDEKRKKEENCKKLSTFFKKVVEGTDICVSDNNNKLSLKTHLSANTVAPSKNSK</sequence>
<evidence type="ECO:0000313" key="4">
    <source>
        <dbReference type="Proteomes" id="UP000661112"/>
    </source>
</evidence>
<protein>
    <submittedName>
        <fullName evidence="3">NYN domain-containing protein</fullName>
    </submittedName>
</protein>
<keyword evidence="1" id="KW-0175">Coiled coil</keyword>
<dbReference type="Pfam" id="PF01936">
    <property type="entry name" value="NYN"/>
    <property type="match status" value="1"/>
</dbReference>
<proteinExistence type="predicted"/>
<gene>
    <name evidence="3" type="ORF">H6G83_09715</name>
</gene>
<accession>A0ABR8D3Z6</accession>